<dbReference type="GeneID" id="63724358"/>
<dbReference type="GO" id="GO:0046872">
    <property type="term" value="F:metal ion binding"/>
    <property type="evidence" value="ECO:0007669"/>
    <property type="project" value="UniProtKB-KW"/>
</dbReference>
<keyword evidence="4" id="KW-0479">Metal-binding</keyword>
<dbReference type="GO" id="GO:0016787">
    <property type="term" value="F:hydrolase activity"/>
    <property type="evidence" value="ECO:0007669"/>
    <property type="project" value="UniProtKB-KW"/>
</dbReference>
<evidence type="ECO:0000256" key="1">
    <source>
        <dbReference type="ARBA" id="ARBA00001947"/>
    </source>
</evidence>
<dbReference type="AlphaFoldDB" id="A0A1L9Q403"/>
<dbReference type="Gene3D" id="3.60.15.10">
    <property type="entry name" value="Ribonuclease Z/Hydroxyacylglutathione hydrolase-like"/>
    <property type="match status" value="1"/>
</dbReference>
<accession>A0A1L9Q403</accession>
<dbReference type="InterPro" id="IPR047921">
    <property type="entry name" value="LACTB2-like_MBL-fold"/>
</dbReference>
<proteinExistence type="inferred from homology"/>
<dbReference type="SUPFAM" id="SSF56281">
    <property type="entry name" value="Metallo-hydrolase/oxidoreductase"/>
    <property type="match status" value="1"/>
</dbReference>
<feature type="domain" description="Metallo-beta-lactamase" evidence="7">
    <location>
        <begin position="51"/>
        <end position="207"/>
    </location>
</feature>
<dbReference type="Gene3D" id="1.10.10.10">
    <property type="entry name" value="Winged helix-like DNA-binding domain superfamily/Winged helix DNA-binding domain"/>
    <property type="match status" value="1"/>
</dbReference>
<keyword evidence="5" id="KW-0378">Hydrolase</keyword>
<keyword evidence="9" id="KW-1185">Reference proteome</keyword>
<keyword evidence="6" id="KW-0862">Zinc</keyword>
<dbReference type="Proteomes" id="UP000184073">
    <property type="component" value="Unassembled WGS sequence"/>
</dbReference>
<gene>
    <name evidence="8" type="ORF">ASPVEDRAFT_179892</name>
</gene>
<dbReference type="GO" id="GO:0044550">
    <property type="term" value="P:secondary metabolite biosynthetic process"/>
    <property type="evidence" value="ECO:0007669"/>
    <property type="project" value="TreeGrafter"/>
</dbReference>
<dbReference type="InterPro" id="IPR050662">
    <property type="entry name" value="Sec-metab_biosynth-thioest"/>
</dbReference>
<dbReference type="InterPro" id="IPR001279">
    <property type="entry name" value="Metallo-B-lactamas"/>
</dbReference>
<dbReference type="PANTHER" id="PTHR23131">
    <property type="entry name" value="ENDORIBONUCLEASE LACTB2"/>
    <property type="match status" value="1"/>
</dbReference>
<evidence type="ECO:0000256" key="6">
    <source>
        <dbReference type="ARBA" id="ARBA00022833"/>
    </source>
</evidence>
<dbReference type="EMBL" id="KV878140">
    <property type="protein sequence ID" value="OJJ08494.1"/>
    <property type="molecule type" value="Genomic_DNA"/>
</dbReference>
<evidence type="ECO:0000256" key="4">
    <source>
        <dbReference type="ARBA" id="ARBA00022723"/>
    </source>
</evidence>
<dbReference type="RefSeq" id="XP_040674256.1">
    <property type="nucleotide sequence ID" value="XM_040808847.1"/>
</dbReference>
<dbReference type="FunFam" id="3.60.15.10:FF:000041">
    <property type="entry name" value="Metallo-beta-lactamase domain protein"/>
    <property type="match status" value="1"/>
</dbReference>
<comment type="pathway">
    <text evidence="2">Secondary metabolite biosynthesis.</text>
</comment>
<reference evidence="9" key="1">
    <citation type="journal article" date="2017" name="Genome Biol.">
        <title>Comparative genomics reveals high biological diversity and specific adaptations in the industrially and medically important fungal genus Aspergillus.</title>
        <authorList>
            <person name="de Vries R.P."/>
            <person name="Riley R."/>
            <person name="Wiebenga A."/>
            <person name="Aguilar-Osorio G."/>
            <person name="Amillis S."/>
            <person name="Uchima C.A."/>
            <person name="Anderluh G."/>
            <person name="Asadollahi M."/>
            <person name="Askin M."/>
            <person name="Barry K."/>
            <person name="Battaglia E."/>
            <person name="Bayram O."/>
            <person name="Benocci T."/>
            <person name="Braus-Stromeyer S.A."/>
            <person name="Caldana C."/>
            <person name="Canovas D."/>
            <person name="Cerqueira G.C."/>
            <person name="Chen F."/>
            <person name="Chen W."/>
            <person name="Choi C."/>
            <person name="Clum A."/>
            <person name="Dos Santos R.A."/>
            <person name="Damasio A.R."/>
            <person name="Diallinas G."/>
            <person name="Emri T."/>
            <person name="Fekete E."/>
            <person name="Flipphi M."/>
            <person name="Freyberg S."/>
            <person name="Gallo A."/>
            <person name="Gournas C."/>
            <person name="Habgood R."/>
            <person name="Hainaut M."/>
            <person name="Harispe M.L."/>
            <person name="Henrissat B."/>
            <person name="Hilden K.S."/>
            <person name="Hope R."/>
            <person name="Hossain A."/>
            <person name="Karabika E."/>
            <person name="Karaffa L."/>
            <person name="Karanyi Z."/>
            <person name="Krasevec N."/>
            <person name="Kuo A."/>
            <person name="Kusch H."/>
            <person name="LaButti K."/>
            <person name="Lagendijk E.L."/>
            <person name="Lapidus A."/>
            <person name="Levasseur A."/>
            <person name="Lindquist E."/>
            <person name="Lipzen A."/>
            <person name="Logrieco A.F."/>
            <person name="MacCabe A."/>
            <person name="Maekelae M.R."/>
            <person name="Malavazi I."/>
            <person name="Melin P."/>
            <person name="Meyer V."/>
            <person name="Mielnichuk N."/>
            <person name="Miskei M."/>
            <person name="Molnar A.P."/>
            <person name="Mule G."/>
            <person name="Ngan C.Y."/>
            <person name="Orejas M."/>
            <person name="Orosz E."/>
            <person name="Ouedraogo J.P."/>
            <person name="Overkamp K.M."/>
            <person name="Park H.-S."/>
            <person name="Perrone G."/>
            <person name="Piumi F."/>
            <person name="Punt P.J."/>
            <person name="Ram A.F."/>
            <person name="Ramon A."/>
            <person name="Rauscher S."/>
            <person name="Record E."/>
            <person name="Riano-Pachon D.M."/>
            <person name="Robert V."/>
            <person name="Roehrig J."/>
            <person name="Ruller R."/>
            <person name="Salamov A."/>
            <person name="Salih N.S."/>
            <person name="Samson R.A."/>
            <person name="Sandor E."/>
            <person name="Sanguinetti M."/>
            <person name="Schuetze T."/>
            <person name="Sepcic K."/>
            <person name="Shelest E."/>
            <person name="Sherlock G."/>
            <person name="Sophianopoulou V."/>
            <person name="Squina F.M."/>
            <person name="Sun H."/>
            <person name="Susca A."/>
            <person name="Todd R.B."/>
            <person name="Tsang A."/>
            <person name="Unkles S.E."/>
            <person name="van de Wiele N."/>
            <person name="van Rossen-Uffink D."/>
            <person name="Oliveira J.V."/>
            <person name="Vesth T.C."/>
            <person name="Visser J."/>
            <person name="Yu J.-H."/>
            <person name="Zhou M."/>
            <person name="Andersen M.R."/>
            <person name="Archer D.B."/>
            <person name="Baker S.E."/>
            <person name="Benoit I."/>
            <person name="Brakhage A.A."/>
            <person name="Braus G.H."/>
            <person name="Fischer R."/>
            <person name="Frisvad J.C."/>
            <person name="Goldman G.H."/>
            <person name="Houbraken J."/>
            <person name="Oakley B."/>
            <person name="Pocsi I."/>
            <person name="Scazzocchio C."/>
            <person name="Seiboth B."/>
            <person name="vanKuyk P.A."/>
            <person name="Wortman J."/>
            <person name="Dyer P.S."/>
            <person name="Grigoriev I.V."/>
        </authorList>
    </citation>
    <scope>NUCLEOTIDE SEQUENCE [LARGE SCALE GENOMIC DNA]</scope>
    <source>
        <strain evidence="9">CBS 583.65</strain>
    </source>
</reference>
<evidence type="ECO:0000313" key="8">
    <source>
        <dbReference type="EMBL" id="OJJ08494.1"/>
    </source>
</evidence>
<dbReference type="STRING" id="1036611.A0A1L9Q403"/>
<dbReference type="CDD" id="cd07722">
    <property type="entry name" value="LACTB2-like_MBL-fold"/>
    <property type="match status" value="1"/>
</dbReference>
<dbReference type="OrthoDB" id="17458at2759"/>
<evidence type="ECO:0000256" key="5">
    <source>
        <dbReference type="ARBA" id="ARBA00022801"/>
    </source>
</evidence>
<dbReference type="SMART" id="SM00849">
    <property type="entry name" value="Lactamase_B"/>
    <property type="match status" value="1"/>
</dbReference>
<dbReference type="VEuPathDB" id="FungiDB:ASPVEDRAFT_179892"/>
<evidence type="ECO:0000256" key="3">
    <source>
        <dbReference type="ARBA" id="ARBA00007749"/>
    </source>
</evidence>
<sequence length="320" mass="35668">MALRMPFNQDFWQEYLAGQEASLPVLPDISTLSNRVTRILGGNPGAMHLQGTNTYLVGTGRERILIDTGQGLPVWLNRIADLLSSHDISISHILLTHWHGDHTGGVPDLISHEPSLARHVYKALPDRDQNGIDDGQIFSVPGATIRAIFTPGHSIDHMCFLLEEENALFTGDNVLGHGYSVAPDLGQYMQSLERMKGLGATLGYPAHGAVIEDLNARVEEYIHHKEVRVRGVLSVLVKERERVSNEGTPGRMRVRKGGMTLREIVRAVFGTVPEEVIEQALAPFLLQVLWKLTEDRRVGFEPGDPWKRKWFAVVSARQLK</sequence>
<comment type="cofactor">
    <cofactor evidence="1">
        <name>Zn(2+)</name>
        <dbReference type="ChEBI" id="CHEBI:29105"/>
    </cofactor>
</comment>
<protein>
    <recommendedName>
        <fullName evidence="7">Metallo-beta-lactamase domain-containing protein</fullName>
    </recommendedName>
</protein>
<dbReference type="InterPro" id="IPR036388">
    <property type="entry name" value="WH-like_DNA-bd_sf"/>
</dbReference>
<dbReference type="Pfam" id="PF00753">
    <property type="entry name" value="Lactamase_B"/>
    <property type="match status" value="1"/>
</dbReference>
<organism evidence="8 9">
    <name type="scientific">Aspergillus versicolor CBS 583.65</name>
    <dbReference type="NCBI Taxonomy" id="1036611"/>
    <lineage>
        <taxon>Eukaryota</taxon>
        <taxon>Fungi</taxon>
        <taxon>Dikarya</taxon>
        <taxon>Ascomycota</taxon>
        <taxon>Pezizomycotina</taxon>
        <taxon>Eurotiomycetes</taxon>
        <taxon>Eurotiomycetidae</taxon>
        <taxon>Eurotiales</taxon>
        <taxon>Aspergillaceae</taxon>
        <taxon>Aspergillus</taxon>
        <taxon>Aspergillus subgen. Nidulantes</taxon>
    </lineage>
</organism>
<evidence type="ECO:0000259" key="7">
    <source>
        <dbReference type="SMART" id="SM00849"/>
    </source>
</evidence>
<evidence type="ECO:0000256" key="2">
    <source>
        <dbReference type="ARBA" id="ARBA00005179"/>
    </source>
</evidence>
<dbReference type="InterPro" id="IPR036866">
    <property type="entry name" value="RibonucZ/Hydroxyglut_hydro"/>
</dbReference>
<dbReference type="PANTHER" id="PTHR23131:SF2">
    <property type="entry name" value="LACTAMASE-LIKE PROTEIN APTB-RELATED"/>
    <property type="match status" value="1"/>
</dbReference>
<name>A0A1L9Q403_ASPVE</name>
<evidence type="ECO:0000313" key="9">
    <source>
        <dbReference type="Proteomes" id="UP000184073"/>
    </source>
</evidence>
<comment type="similarity">
    <text evidence="3">Belongs to the metallo-beta-lactamase superfamily.</text>
</comment>